<evidence type="ECO:0000313" key="3">
    <source>
        <dbReference type="EMBL" id="KZV99097.1"/>
    </source>
</evidence>
<accession>A0A165MD75</accession>
<proteinExistence type="predicted"/>
<protein>
    <submittedName>
        <fullName evidence="3">Uncharacterized protein</fullName>
    </submittedName>
</protein>
<feature type="transmembrane region" description="Helical" evidence="2">
    <location>
        <begin position="327"/>
        <end position="350"/>
    </location>
</feature>
<keyword evidence="2" id="KW-1133">Transmembrane helix</keyword>
<evidence type="ECO:0000313" key="4">
    <source>
        <dbReference type="Proteomes" id="UP000077266"/>
    </source>
</evidence>
<organism evidence="3 4">
    <name type="scientific">Exidia glandulosa HHB12029</name>
    <dbReference type="NCBI Taxonomy" id="1314781"/>
    <lineage>
        <taxon>Eukaryota</taxon>
        <taxon>Fungi</taxon>
        <taxon>Dikarya</taxon>
        <taxon>Basidiomycota</taxon>
        <taxon>Agaricomycotina</taxon>
        <taxon>Agaricomycetes</taxon>
        <taxon>Auriculariales</taxon>
        <taxon>Exidiaceae</taxon>
        <taxon>Exidia</taxon>
    </lineage>
</organism>
<dbReference type="OrthoDB" id="2576334at2759"/>
<dbReference type="Proteomes" id="UP000077266">
    <property type="component" value="Unassembled WGS sequence"/>
</dbReference>
<evidence type="ECO:0000256" key="1">
    <source>
        <dbReference type="SAM" id="MobiDB-lite"/>
    </source>
</evidence>
<feature type="region of interest" description="Disordered" evidence="1">
    <location>
        <begin position="291"/>
        <end position="325"/>
    </location>
</feature>
<sequence>MAVAPYNVTFSAASPVFTYTPFRDGDLLNGWNATAIGSLWPTGTAYRCTQAASATLAFNFYGTSLRMCVLPSIGYGVNIDNTPYPWISSQSGACSSYPGEIMITFDGLHATEHTVALTSGASPDSEFCFLGATTTMAVNGGGTVVEKPIDDQDPSWIFQPGRGSNAWDSHTEQVGAGHSNDSETFDCIYTPDHVASLNFSGASGLVLWGAHRVTYEFYTITLNEETFRLDASDPLPQDRYALFARGGLDPKQNYTLSIQNWNDDKPCEDHMFPCCMTIDDVVLLSVTGDKTSASGTSTATETQPTTTDDPRATDPPPRSHKNKNLPAILGGTLGGAAVLIFLGLLAHILWTRRKRGPRDTLSIASLDDGHVSPWQQTWGHVIPSPVAHQRARSDASLSMREREDVVPAQLHNAGRPAEAASVLSQGWSVVPPSYRT</sequence>
<evidence type="ECO:0000256" key="2">
    <source>
        <dbReference type="SAM" id="Phobius"/>
    </source>
</evidence>
<keyword evidence="4" id="KW-1185">Reference proteome</keyword>
<dbReference type="AlphaFoldDB" id="A0A165MD75"/>
<gene>
    <name evidence="3" type="ORF">EXIGLDRAFT_831668</name>
</gene>
<name>A0A165MD75_EXIGL</name>
<keyword evidence="2" id="KW-0812">Transmembrane</keyword>
<dbReference type="EMBL" id="KV425912">
    <property type="protein sequence ID" value="KZV99097.1"/>
    <property type="molecule type" value="Genomic_DNA"/>
</dbReference>
<reference evidence="3 4" key="1">
    <citation type="journal article" date="2016" name="Mol. Biol. Evol.">
        <title>Comparative Genomics of Early-Diverging Mushroom-Forming Fungi Provides Insights into the Origins of Lignocellulose Decay Capabilities.</title>
        <authorList>
            <person name="Nagy L.G."/>
            <person name="Riley R."/>
            <person name="Tritt A."/>
            <person name="Adam C."/>
            <person name="Daum C."/>
            <person name="Floudas D."/>
            <person name="Sun H."/>
            <person name="Yadav J.S."/>
            <person name="Pangilinan J."/>
            <person name="Larsson K.H."/>
            <person name="Matsuura K."/>
            <person name="Barry K."/>
            <person name="Labutti K."/>
            <person name="Kuo R."/>
            <person name="Ohm R.A."/>
            <person name="Bhattacharya S.S."/>
            <person name="Shirouzu T."/>
            <person name="Yoshinaga Y."/>
            <person name="Martin F.M."/>
            <person name="Grigoriev I.V."/>
            <person name="Hibbett D.S."/>
        </authorList>
    </citation>
    <scope>NUCLEOTIDE SEQUENCE [LARGE SCALE GENOMIC DNA]</scope>
    <source>
        <strain evidence="3 4">HHB12029</strain>
    </source>
</reference>
<dbReference type="STRING" id="1314781.A0A165MD75"/>
<keyword evidence="2" id="KW-0472">Membrane</keyword>
<dbReference type="InParanoid" id="A0A165MD75"/>
<feature type="compositionally biased region" description="Low complexity" evidence="1">
    <location>
        <begin position="291"/>
        <end position="307"/>
    </location>
</feature>